<keyword evidence="2" id="KW-0227">DNA damage</keyword>
<feature type="compositionally biased region" description="Basic residues" evidence="5">
    <location>
        <begin position="247"/>
        <end position="258"/>
    </location>
</feature>
<dbReference type="SUPFAM" id="SSF54768">
    <property type="entry name" value="dsRNA-binding domain-like"/>
    <property type="match status" value="1"/>
</dbReference>
<dbReference type="GO" id="GO:0005634">
    <property type="term" value="C:nucleus"/>
    <property type="evidence" value="ECO:0007669"/>
    <property type="project" value="TreeGrafter"/>
</dbReference>
<feature type="compositionally biased region" description="Pro residues" evidence="5">
    <location>
        <begin position="226"/>
        <end position="237"/>
    </location>
</feature>
<comment type="similarity">
    <text evidence="1">Belongs to the RAD52 family.</text>
</comment>
<protein>
    <submittedName>
        <fullName evidence="6">DNA repair protein RAD52-like</fullName>
    </submittedName>
</protein>
<feature type="region of interest" description="Disordered" evidence="5">
    <location>
        <begin position="145"/>
        <end position="191"/>
    </location>
</feature>
<evidence type="ECO:0000256" key="1">
    <source>
        <dbReference type="ARBA" id="ARBA00006638"/>
    </source>
</evidence>
<dbReference type="PANTHER" id="PTHR12132:SF1">
    <property type="entry name" value="DNA REPAIR PROTEIN RAD52 HOMOLOG"/>
    <property type="match status" value="1"/>
</dbReference>
<dbReference type="GO" id="GO:0045002">
    <property type="term" value="P:double-strand break repair via single-strand annealing"/>
    <property type="evidence" value="ECO:0007669"/>
    <property type="project" value="TreeGrafter"/>
</dbReference>
<dbReference type="GO" id="GO:0000724">
    <property type="term" value="P:double-strand break repair via homologous recombination"/>
    <property type="evidence" value="ECO:0007669"/>
    <property type="project" value="TreeGrafter"/>
</dbReference>
<dbReference type="InterPro" id="IPR042525">
    <property type="entry name" value="Rad52_Rad59_Rad22_sf"/>
</dbReference>
<dbReference type="Gene3D" id="3.30.390.80">
    <property type="entry name" value="DNA repair protein Rad52/59/22"/>
    <property type="match status" value="1"/>
</dbReference>
<feature type="region of interest" description="Disordered" evidence="5">
    <location>
        <begin position="210"/>
        <end position="258"/>
    </location>
</feature>
<name>A0A194PM67_PAPXU</name>
<dbReference type="Pfam" id="PF04098">
    <property type="entry name" value="Rad52_Rad22"/>
    <property type="match status" value="1"/>
</dbReference>
<gene>
    <name evidence="6" type="ORF">RR46_05783</name>
</gene>
<keyword evidence="4" id="KW-0234">DNA repair</keyword>
<keyword evidence="7" id="KW-1185">Reference proteome</keyword>
<dbReference type="EMBL" id="KQ459598">
    <property type="protein sequence ID" value="KPI94531.1"/>
    <property type="molecule type" value="Genomic_DNA"/>
</dbReference>
<keyword evidence="3" id="KW-0233">DNA recombination</keyword>
<feature type="region of interest" description="Disordered" evidence="5">
    <location>
        <begin position="397"/>
        <end position="419"/>
    </location>
</feature>
<dbReference type="AlphaFoldDB" id="A0A194PM67"/>
<sequence>MQRKPGFPVANCSIKMQPDASTPEICTGEEDWEPPQRRQQLINFGHSQWGFNNWSWSVSKQDLDFVDCVGNKCTAGVAAFVSVTVKSFDIHRENVGYATAIGPNKGSAIHRARKCAVTNALRETLLSFGGSVATELMELLDTNKVEVTPPPPEPLKENNQNVANKQEPKNSPLNKNIRKESDSSASVNRPVIPPAIKNAVLTPAPPVAKAHPMPANLPPAANVPRAPRPPAPHPPPQHAQHPQHPQHAQHPHHAQHAHMRPNSNVSFVLPVMSGVVPPLYPPPRLAPPHVGPPHIFPNAYYEYSAGPWHFTYESFDRHHSNVNLNFNIPPKNLVVNSRSGSECKNACVRPGGLEGEPVQYGPQQNQGCWIKPTIFYDGFWTEQKVKKWVAEQVEKQFPDESLHKTHSPSSGPDATPPKS</sequence>
<dbReference type="PANTHER" id="PTHR12132">
    <property type="entry name" value="DNA REPAIR AND RECOMBINATION PROTEIN RAD52, RAD59"/>
    <property type="match status" value="1"/>
</dbReference>
<feature type="compositionally biased region" description="Polar residues" evidence="5">
    <location>
        <begin position="157"/>
        <end position="174"/>
    </location>
</feature>
<dbReference type="STRING" id="66420.A0A194PM67"/>
<feature type="compositionally biased region" description="Low complexity" evidence="5">
    <location>
        <begin position="210"/>
        <end position="225"/>
    </location>
</feature>
<evidence type="ECO:0000256" key="2">
    <source>
        <dbReference type="ARBA" id="ARBA00022763"/>
    </source>
</evidence>
<dbReference type="GO" id="GO:0006312">
    <property type="term" value="P:mitotic recombination"/>
    <property type="evidence" value="ECO:0007669"/>
    <property type="project" value="TreeGrafter"/>
</dbReference>
<dbReference type="InterPro" id="IPR041247">
    <property type="entry name" value="Rad52_fam"/>
</dbReference>
<evidence type="ECO:0000313" key="7">
    <source>
        <dbReference type="Proteomes" id="UP000053268"/>
    </source>
</evidence>
<evidence type="ECO:0000313" key="6">
    <source>
        <dbReference type="EMBL" id="KPI94531.1"/>
    </source>
</evidence>
<proteinExistence type="inferred from homology"/>
<evidence type="ECO:0000256" key="5">
    <source>
        <dbReference type="SAM" id="MobiDB-lite"/>
    </source>
</evidence>
<reference evidence="6 7" key="1">
    <citation type="journal article" date="2015" name="Nat. Commun.">
        <title>Outbred genome sequencing and CRISPR/Cas9 gene editing in butterflies.</title>
        <authorList>
            <person name="Li X."/>
            <person name="Fan D."/>
            <person name="Zhang W."/>
            <person name="Liu G."/>
            <person name="Zhang L."/>
            <person name="Zhao L."/>
            <person name="Fang X."/>
            <person name="Chen L."/>
            <person name="Dong Y."/>
            <person name="Chen Y."/>
            <person name="Ding Y."/>
            <person name="Zhao R."/>
            <person name="Feng M."/>
            <person name="Zhu Y."/>
            <person name="Feng Y."/>
            <person name="Jiang X."/>
            <person name="Zhu D."/>
            <person name="Xiang H."/>
            <person name="Feng X."/>
            <person name="Li S."/>
            <person name="Wang J."/>
            <person name="Zhang G."/>
            <person name="Kronforst M.R."/>
            <person name="Wang W."/>
        </authorList>
    </citation>
    <scope>NUCLEOTIDE SEQUENCE [LARGE SCALE GENOMIC DNA]</scope>
    <source>
        <strain evidence="6">Ya'a_city_454_Px</strain>
        <tissue evidence="6">Whole body</tissue>
    </source>
</reference>
<organism evidence="6 7">
    <name type="scientific">Papilio xuthus</name>
    <name type="common">Asian swallowtail butterfly</name>
    <dbReference type="NCBI Taxonomy" id="66420"/>
    <lineage>
        <taxon>Eukaryota</taxon>
        <taxon>Metazoa</taxon>
        <taxon>Ecdysozoa</taxon>
        <taxon>Arthropoda</taxon>
        <taxon>Hexapoda</taxon>
        <taxon>Insecta</taxon>
        <taxon>Pterygota</taxon>
        <taxon>Neoptera</taxon>
        <taxon>Endopterygota</taxon>
        <taxon>Lepidoptera</taxon>
        <taxon>Glossata</taxon>
        <taxon>Ditrysia</taxon>
        <taxon>Papilionoidea</taxon>
        <taxon>Papilionidae</taxon>
        <taxon>Papilioninae</taxon>
        <taxon>Papilio</taxon>
    </lineage>
</organism>
<dbReference type="Proteomes" id="UP000053268">
    <property type="component" value="Unassembled WGS sequence"/>
</dbReference>
<evidence type="ECO:0000256" key="3">
    <source>
        <dbReference type="ARBA" id="ARBA00023172"/>
    </source>
</evidence>
<evidence type="ECO:0000256" key="4">
    <source>
        <dbReference type="ARBA" id="ARBA00023204"/>
    </source>
</evidence>
<accession>A0A194PM67</accession>
<dbReference type="InterPro" id="IPR007232">
    <property type="entry name" value="Rad52_Rad59_Rad22"/>
</dbReference>